<sequence>SLSPASGKVKSISEEAIADAETRVEGYTLTVLADGSAAALTAKSTLGMFRGLSTF</sequence>
<dbReference type="STRING" id="1095629.A0A0C9X3K1"/>
<evidence type="ECO:0000313" key="3">
    <source>
        <dbReference type="EMBL" id="KIJ95823.1"/>
    </source>
</evidence>
<keyword evidence="1" id="KW-0378">Hydrolase</keyword>
<dbReference type="Gene3D" id="3.30.379.10">
    <property type="entry name" value="Chitobiase/beta-hexosaminidase domain 2-like"/>
    <property type="match status" value="1"/>
</dbReference>
<dbReference type="Proteomes" id="UP000054477">
    <property type="component" value="Unassembled WGS sequence"/>
</dbReference>
<dbReference type="SUPFAM" id="SSF55545">
    <property type="entry name" value="beta-N-acetylhexosaminidase-like domain"/>
    <property type="match status" value="1"/>
</dbReference>
<evidence type="ECO:0000259" key="2">
    <source>
        <dbReference type="Pfam" id="PF14845"/>
    </source>
</evidence>
<evidence type="ECO:0000313" key="4">
    <source>
        <dbReference type="Proteomes" id="UP000054477"/>
    </source>
</evidence>
<accession>A0A0C9X3K1</accession>
<dbReference type="GO" id="GO:0016787">
    <property type="term" value="F:hydrolase activity"/>
    <property type="evidence" value="ECO:0007669"/>
    <property type="project" value="UniProtKB-KW"/>
</dbReference>
<keyword evidence="4" id="KW-1185">Reference proteome</keyword>
<feature type="non-terminal residue" evidence="3">
    <location>
        <position position="1"/>
    </location>
</feature>
<dbReference type="EMBL" id="KN838742">
    <property type="protein sequence ID" value="KIJ95823.1"/>
    <property type="molecule type" value="Genomic_DNA"/>
</dbReference>
<gene>
    <name evidence="3" type="ORF">K443DRAFT_49370</name>
</gene>
<reference evidence="4" key="2">
    <citation type="submission" date="2015-01" db="EMBL/GenBank/DDBJ databases">
        <title>Evolutionary Origins and Diversification of the Mycorrhizal Mutualists.</title>
        <authorList>
            <consortium name="DOE Joint Genome Institute"/>
            <consortium name="Mycorrhizal Genomics Consortium"/>
            <person name="Kohler A."/>
            <person name="Kuo A."/>
            <person name="Nagy L.G."/>
            <person name="Floudas D."/>
            <person name="Copeland A."/>
            <person name="Barry K.W."/>
            <person name="Cichocki N."/>
            <person name="Veneault-Fourrey C."/>
            <person name="LaButti K."/>
            <person name="Lindquist E.A."/>
            <person name="Lipzen A."/>
            <person name="Lundell T."/>
            <person name="Morin E."/>
            <person name="Murat C."/>
            <person name="Riley R."/>
            <person name="Ohm R."/>
            <person name="Sun H."/>
            <person name="Tunlid A."/>
            <person name="Henrissat B."/>
            <person name="Grigoriev I.V."/>
            <person name="Hibbett D.S."/>
            <person name="Martin F."/>
        </authorList>
    </citation>
    <scope>NUCLEOTIDE SEQUENCE [LARGE SCALE GENOMIC DNA]</scope>
    <source>
        <strain evidence="4">LaAM-08-1</strain>
    </source>
</reference>
<feature type="domain" description="Beta-hexosaminidase eukaryotic type N-terminal" evidence="2">
    <location>
        <begin position="21"/>
        <end position="55"/>
    </location>
</feature>
<dbReference type="OrthoDB" id="428480at2759"/>
<feature type="non-terminal residue" evidence="3">
    <location>
        <position position="55"/>
    </location>
</feature>
<organism evidence="3 4">
    <name type="scientific">Laccaria amethystina LaAM-08-1</name>
    <dbReference type="NCBI Taxonomy" id="1095629"/>
    <lineage>
        <taxon>Eukaryota</taxon>
        <taxon>Fungi</taxon>
        <taxon>Dikarya</taxon>
        <taxon>Basidiomycota</taxon>
        <taxon>Agaricomycotina</taxon>
        <taxon>Agaricomycetes</taxon>
        <taxon>Agaricomycetidae</taxon>
        <taxon>Agaricales</taxon>
        <taxon>Agaricineae</taxon>
        <taxon>Hydnangiaceae</taxon>
        <taxon>Laccaria</taxon>
    </lineage>
</organism>
<dbReference type="AlphaFoldDB" id="A0A0C9X3K1"/>
<evidence type="ECO:0000256" key="1">
    <source>
        <dbReference type="ARBA" id="ARBA00022801"/>
    </source>
</evidence>
<reference evidence="3 4" key="1">
    <citation type="submission" date="2014-04" db="EMBL/GenBank/DDBJ databases">
        <authorList>
            <consortium name="DOE Joint Genome Institute"/>
            <person name="Kuo A."/>
            <person name="Kohler A."/>
            <person name="Nagy L.G."/>
            <person name="Floudas D."/>
            <person name="Copeland A."/>
            <person name="Barry K.W."/>
            <person name="Cichocki N."/>
            <person name="Veneault-Fourrey C."/>
            <person name="LaButti K."/>
            <person name="Lindquist E.A."/>
            <person name="Lipzen A."/>
            <person name="Lundell T."/>
            <person name="Morin E."/>
            <person name="Murat C."/>
            <person name="Sun H."/>
            <person name="Tunlid A."/>
            <person name="Henrissat B."/>
            <person name="Grigoriev I.V."/>
            <person name="Hibbett D.S."/>
            <person name="Martin F."/>
            <person name="Nordberg H.P."/>
            <person name="Cantor M.N."/>
            <person name="Hua S.X."/>
        </authorList>
    </citation>
    <scope>NUCLEOTIDE SEQUENCE [LARGE SCALE GENOMIC DNA]</scope>
    <source>
        <strain evidence="3 4">LaAM-08-1</strain>
    </source>
</reference>
<protein>
    <recommendedName>
        <fullName evidence="2">Beta-hexosaminidase eukaryotic type N-terminal domain-containing protein</fullName>
    </recommendedName>
</protein>
<dbReference type="HOGENOM" id="CLU_3037947_0_0_1"/>
<proteinExistence type="predicted"/>
<dbReference type="InterPro" id="IPR029019">
    <property type="entry name" value="HEX_eukaryotic_N"/>
</dbReference>
<name>A0A0C9X3K1_9AGAR</name>
<dbReference type="InterPro" id="IPR029018">
    <property type="entry name" value="Hex-like_dom2"/>
</dbReference>
<dbReference type="Pfam" id="PF14845">
    <property type="entry name" value="Glycohydro_20b2"/>
    <property type="match status" value="1"/>
</dbReference>